<keyword evidence="3" id="KW-0349">Heme</keyword>
<evidence type="ECO:0000256" key="4">
    <source>
        <dbReference type="SAM" id="Phobius"/>
    </source>
</evidence>
<evidence type="ECO:0000256" key="2">
    <source>
        <dbReference type="ARBA" id="ARBA00010617"/>
    </source>
</evidence>
<dbReference type="GO" id="GO:0016705">
    <property type="term" value="F:oxidoreductase activity, acting on paired donors, with incorporation or reduction of molecular oxygen"/>
    <property type="evidence" value="ECO:0007669"/>
    <property type="project" value="InterPro"/>
</dbReference>
<dbReference type="PANTHER" id="PTHR46696">
    <property type="entry name" value="P450, PUTATIVE (EUROFUNG)-RELATED"/>
    <property type="match status" value="1"/>
</dbReference>
<dbReference type="Proteomes" id="UP000664096">
    <property type="component" value="Unassembled WGS sequence"/>
</dbReference>
<dbReference type="RefSeq" id="WP_207139143.1">
    <property type="nucleotide sequence ID" value="NZ_JAEKJZ010000001.1"/>
</dbReference>
<dbReference type="Gene3D" id="1.10.630.10">
    <property type="entry name" value="Cytochrome P450"/>
    <property type="match status" value="1"/>
</dbReference>
<dbReference type="InterPro" id="IPR017972">
    <property type="entry name" value="Cyt_P450_CS"/>
</dbReference>
<keyword evidence="3" id="KW-0560">Oxidoreductase</keyword>
<reference evidence="5" key="1">
    <citation type="submission" date="2020-12" db="EMBL/GenBank/DDBJ databases">
        <title>Oil enriched cultivation method for isolating marine PHA-producing bacteria.</title>
        <authorList>
            <person name="Zheng W."/>
            <person name="Yu S."/>
            <person name="Huang Y."/>
        </authorList>
    </citation>
    <scope>NUCLEOTIDE SEQUENCE</scope>
    <source>
        <strain evidence="5">SY-2-12</strain>
    </source>
</reference>
<dbReference type="InterPro" id="IPR001128">
    <property type="entry name" value="Cyt_P450"/>
</dbReference>
<evidence type="ECO:0000313" key="6">
    <source>
        <dbReference type="Proteomes" id="UP000664096"/>
    </source>
</evidence>
<dbReference type="InterPro" id="IPR002397">
    <property type="entry name" value="Cyt_P450_B"/>
</dbReference>
<proteinExistence type="inferred from homology"/>
<keyword evidence="3" id="KW-0479">Metal-binding</keyword>
<dbReference type="PANTHER" id="PTHR46696:SF1">
    <property type="entry name" value="CYTOCHROME P450 YJIB-RELATED"/>
    <property type="match status" value="1"/>
</dbReference>
<dbReference type="GO" id="GO:0020037">
    <property type="term" value="F:heme binding"/>
    <property type="evidence" value="ECO:0007669"/>
    <property type="project" value="InterPro"/>
</dbReference>
<keyword evidence="4" id="KW-1133">Transmembrane helix</keyword>
<comment type="similarity">
    <text evidence="2 3">Belongs to the cytochrome P450 family.</text>
</comment>
<evidence type="ECO:0000256" key="3">
    <source>
        <dbReference type="RuleBase" id="RU000461"/>
    </source>
</evidence>
<gene>
    <name evidence="5" type="ORF">JF539_04525</name>
</gene>
<dbReference type="GO" id="GO:0004497">
    <property type="term" value="F:monooxygenase activity"/>
    <property type="evidence" value="ECO:0007669"/>
    <property type="project" value="UniProtKB-KW"/>
</dbReference>
<dbReference type="Pfam" id="PF00067">
    <property type="entry name" value="p450"/>
    <property type="match status" value="1"/>
</dbReference>
<comment type="caution">
    <text evidence="5">The sequence shown here is derived from an EMBL/GenBank/DDBJ whole genome shotgun (WGS) entry which is preliminary data.</text>
</comment>
<name>A0A939EBJ5_9HYPH</name>
<evidence type="ECO:0000313" key="5">
    <source>
        <dbReference type="EMBL" id="MBN9669592.1"/>
    </source>
</evidence>
<accession>A0A939EBJ5</accession>
<dbReference type="GO" id="GO:0005506">
    <property type="term" value="F:iron ion binding"/>
    <property type="evidence" value="ECO:0007669"/>
    <property type="project" value="InterPro"/>
</dbReference>
<keyword evidence="3" id="KW-0408">Iron</keyword>
<dbReference type="PRINTS" id="PR00359">
    <property type="entry name" value="BP450"/>
</dbReference>
<dbReference type="SUPFAM" id="SSF48264">
    <property type="entry name" value="Cytochrome P450"/>
    <property type="match status" value="1"/>
</dbReference>
<sequence length="426" mass="47814">MPESKRKDSEPVLHSSASSSKIDWWTMFTDPKFLASPYAELNRIREIAPIQKDPVSGVYFVLGHPEFRRMATAPEMGRDTRLWSNGWSSPENSRNDPLSYELFSTFQPQMTNANPPDHRRMRDVYEKAFRQTDLQVFRPMIEEECRALAEAVPGDTPLDFMEAVANPLARNVSRKAFQIPVELDEDLTRWVAALSLVGNIMMSADQKRDALTALTEFRCYLRERIATGIDDPGDGFVGLTMTALADGVMDEDEGLNNLVTLISGGIAIATLVGNGLLALLRHPDQFEKLRQHRELLRPAIEEMLRYEPGGSFILRVAIEDYRCGEVLIPAGSLAIGLVAATGRDPRTFEQPDRFEIARKANPHIVFGAGAHICIGKALVRMTAMALFETLMDRFERIDLAGDPVWWTHRSDQHGLHTLPVKLGNAR</sequence>
<organism evidence="5 6">
    <name type="scientific">Roseibium aggregatum</name>
    <dbReference type="NCBI Taxonomy" id="187304"/>
    <lineage>
        <taxon>Bacteria</taxon>
        <taxon>Pseudomonadati</taxon>
        <taxon>Pseudomonadota</taxon>
        <taxon>Alphaproteobacteria</taxon>
        <taxon>Hyphomicrobiales</taxon>
        <taxon>Stappiaceae</taxon>
        <taxon>Roseibium</taxon>
    </lineage>
</organism>
<keyword evidence="4" id="KW-0472">Membrane</keyword>
<dbReference type="PROSITE" id="PS00086">
    <property type="entry name" value="CYTOCHROME_P450"/>
    <property type="match status" value="1"/>
</dbReference>
<keyword evidence="4" id="KW-0812">Transmembrane</keyword>
<comment type="cofactor">
    <cofactor evidence="1">
        <name>heme</name>
        <dbReference type="ChEBI" id="CHEBI:30413"/>
    </cofactor>
</comment>
<evidence type="ECO:0000256" key="1">
    <source>
        <dbReference type="ARBA" id="ARBA00001971"/>
    </source>
</evidence>
<dbReference type="InterPro" id="IPR036396">
    <property type="entry name" value="Cyt_P450_sf"/>
</dbReference>
<keyword evidence="3" id="KW-0503">Monooxygenase</keyword>
<dbReference type="EMBL" id="JAEKJZ010000001">
    <property type="protein sequence ID" value="MBN9669592.1"/>
    <property type="molecule type" value="Genomic_DNA"/>
</dbReference>
<protein>
    <submittedName>
        <fullName evidence="5">Cytochrome P450</fullName>
    </submittedName>
</protein>
<feature type="transmembrane region" description="Helical" evidence="4">
    <location>
        <begin position="258"/>
        <end position="280"/>
    </location>
</feature>
<dbReference type="AlphaFoldDB" id="A0A939EBJ5"/>